<comment type="caution">
    <text evidence="4">The sequence shown here is derived from an EMBL/GenBank/DDBJ whole genome shotgun (WGS) entry which is preliminary data.</text>
</comment>
<feature type="region of interest" description="Disordered" evidence="1">
    <location>
        <begin position="109"/>
        <end position="163"/>
    </location>
</feature>
<keyword evidence="2" id="KW-0812">Transmembrane</keyword>
<protein>
    <submittedName>
        <fullName evidence="4">Uncharacterized protein</fullName>
    </submittedName>
</protein>
<evidence type="ECO:0000256" key="1">
    <source>
        <dbReference type="SAM" id="MobiDB-lite"/>
    </source>
</evidence>
<dbReference type="AlphaFoldDB" id="A0AAD7K7G1"/>
<gene>
    <name evidence="4" type="ORF">B0H16DRAFT_1500258</name>
</gene>
<feature type="chain" id="PRO_5041978816" evidence="3">
    <location>
        <begin position="30"/>
        <end position="163"/>
    </location>
</feature>
<evidence type="ECO:0000313" key="5">
    <source>
        <dbReference type="Proteomes" id="UP001215598"/>
    </source>
</evidence>
<keyword evidence="5" id="KW-1185">Reference proteome</keyword>
<accession>A0AAD7K7G1</accession>
<keyword evidence="2" id="KW-0472">Membrane</keyword>
<evidence type="ECO:0000256" key="2">
    <source>
        <dbReference type="SAM" id="Phobius"/>
    </source>
</evidence>
<proteinExistence type="predicted"/>
<dbReference type="Proteomes" id="UP001215598">
    <property type="component" value="Unassembled WGS sequence"/>
</dbReference>
<evidence type="ECO:0000256" key="3">
    <source>
        <dbReference type="SAM" id="SignalP"/>
    </source>
</evidence>
<name>A0AAD7K7G1_9AGAR</name>
<reference evidence="4" key="1">
    <citation type="submission" date="2023-03" db="EMBL/GenBank/DDBJ databases">
        <title>Massive genome expansion in bonnet fungi (Mycena s.s.) driven by repeated elements and novel gene families across ecological guilds.</title>
        <authorList>
            <consortium name="Lawrence Berkeley National Laboratory"/>
            <person name="Harder C.B."/>
            <person name="Miyauchi S."/>
            <person name="Viragh M."/>
            <person name="Kuo A."/>
            <person name="Thoen E."/>
            <person name="Andreopoulos B."/>
            <person name="Lu D."/>
            <person name="Skrede I."/>
            <person name="Drula E."/>
            <person name="Henrissat B."/>
            <person name="Morin E."/>
            <person name="Kohler A."/>
            <person name="Barry K."/>
            <person name="LaButti K."/>
            <person name="Morin E."/>
            <person name="Salamov A."/>
            <person name="Lipzen A."/>
            <person name="Mereny Z."/>
            <person name="Hegedus B."/>
            <person name="Baldrian P."/>
            <person name="Stursova M."/>
            <person name="Weitz H."/>
            <person name="Taylor A."/>
            <person name="Grigoriev I.V."/>
            <person name="Nagy L.G."/>
            <person name="Martin F."/>
            <person name="Kauserud H."/>
        </authorList>
    </citation>
    <scope>NUCLEOTIDE SEQUENCE</scope>
    <source>
        <strain evidence="4">CBHHK182m</strain>
    </source>
</reference>
<keyword evidence="3" id="KW-0732">Signal</keyword>
<sequence>MARSSFFTRSHLILPTLLSLQLFASGTQARRLCNADDQDDFDCDDSDEDPATRKRKAIIAASVLGGGLLLILIAYLIYVWRKRRTRAKQAPAYAFADMQGYANNQGGGYPQGGSYLNPPQGGEFPKGGGYASPQAPPPPGQPSYHYTPGYGNSYGRPAPGQGY</sequence>
<evidence type="ECO:0000313" key="4">
    <source>
        <dbReference type="EMBL" id="KAJ7779931.1"/>
    </source>
</evidence>
<keyword evidence="2" id="KW-1133">Transmembrane helix</keyword>
<organism evidence="4 5">
    <name type="scientific">Mycena metata</name>
    <dbReference type="NCBI Taxonomy" id="1033252"/>
    <lineage>
        <taxon>Eukaryota</taxon>
        <taxon>Fungi</taxon>
        <taxon>Dikarya</taxon>
        <taxon>Basidiomycota</taxon>
        <taxon>Agaricomycotina</taxon>
        <taxon>Agaricomycetes</taxon>
        <taxon>Agaricomycetidae</taxon>
        <taxon>Agaricales</taxon>
        <taxon>Marasmiineae</taxon>
        <taxon>Mycenaceae</taxon>
        <taxon>Mycena</taxon>
    </lineage>
</organism>
<feature type="transmembrane region" description="Helical" evidence="2">
    <location>
        <begin position="59"/>
        <end position="80"/>
    </location>
</feature>
<feature type="signal peptide" evidence="3">
    <location>
        <begin position="1"/>
        <end position="29"/>
    </location>
</feature>
<dbReference type="EMBL" id="JARKIB010000005">
    <property type="protein sequence ID" value="KAJ7779931.1"/>
    <property type="molecule type" value="Genomic_DNA"/>
</dbReference>